<sequence>MIDNFSEVLEDESYVTKAQSNITVKINTHSIEDLRKLVRYLNDTNIIHHAYQIKQERSYRIVLRGLHYSIPREDIKKKLEKKGHKVKHYQFEAHGKQGALTDVLRRSRAK</sequence>
<protein>
    <submittedName>
        <fullName evidence="1">Uncharacterized protein</fullName>
    </submittedName>
</protein>
<reference evidence="1" key="1">
    <citation type="submission" date="2022-01" db="EMBL/GenBank/DDBJ databases">
        <authorList>
            <person name="King R."/>
        </authorList>
    </citation>
    <scope>NUCLEOTIDE SEQUENCE</scope>
</reference>
<dbReference type="EMBL" id="OV651820">
    <property type="protein sequence ID" value="CAH1114718.1"/>
    <property type="molecule type" value="Genomic_DNA"/>
</dbReference>
<organism evidence="1 2">
    <name type="scientific">Psylliodes chrysocephalus</name>
    <dbReference type="NCBI Taxonomy" id="3402493"/>
    <lineage>
        <taxon>Eukaryota</taxon>
        <taxon>Metazoa</taxon>
        <taxon>Ecdysozoa</taxon>
        <taxon>Arthropoda</taxon>
        <taxon>Hexapoda</taxon>
        <taxon>Insecta</taxon>
        <taxon>Pterygota</taxon>
        <taxon>Neoptera</taxon>
        <taxon>Endopterygota</taxon>
        <taxon>Coleoptera</taxon>
        <taxon>Polyphaga</taxon>
        <taxon>Cucujiformia</taxon>
        <taxon>Chrysomeloidea</taxon>
        <taxon>Chrysomelidae</taxon>
        <taxon>Galerucinae</taxon>
        <taxon>Alticini</taxon>
        <taxon>Psylliodes</taxon>
    </lineage>
</organism>
<accession>A0A9P0D4V5</accession>
<dbReference type="OrthoDB" id="6765684at2759"/>
<dbReference type="AlphaFoldDB" id="A0A9P0D4V5"/>
<gene>
    <name evidence="1" type="ORF">PSYICH_LOCUS14096</name>
</gene>
<evidence type="ECO:0000313" key="1">
    <source>
        <dbReference type="EMBL" id="CAH1114718.1"/>
    </source>
</evidence>
<dbReference type="Proteomes" id="UP001153636">
    <property type="component" value="Chromosome 8"/>
</dbReference>
<name>A0A9P0D4V5_9CUCU</name>
<evidence type="ECO:0000313" key="2">
    <source>
        <dbReference type="Proteomes" id="UP001153636"/>
    </source>
</evidence>
<keyword evidence="2" id="KW-1185">Reference proteome</keyword>
<proteinExistence type="predicted"/>